<evidence type="ECO:0000313" key="3">
    <source>
        <dbReference type="Proteomes" id="UP000094444"/>
    </source>
</evidence>
<dbReference type="InParanoid" id="A0A2P5I0C1"/>
<dbReference type="AlphaFoldDB" id="A0A2P5I0C1"/>
<evidence type="ECO:0000313" key="2">
    <source>
        <dbReference type="EMBL" id="POS75944.1"/>
    </source>
</evidence>
<feature type="region of interest" description="Disordered" evidence="1">
    <location>
        <begin position="1"/>
        <end position="27"/>
    </location>
</feature>
<protein>
    <submittedName>
        <fullName evidence="2">Uncharacterized protein</fullName>
    </submittedName>
</protein>
<proteinExistence type="predicted"/>
<sequence>MFRSTKSLPPTRVPVPGPPGFTAGRSHDLTTATGVTSLEVDGARIIAAPSGLEIIVSPDCSFGDARSIFESAP</sequence>
<dbReference type="EMBL" id="MAVT02000424">
    <property type="protein sequence ID" value="POS75944.1"/>
    <property type="molecule type" value="Genomic_DNA"/>
</dbReference>
<name>A0A2P5I0C1_DIAHE</name>
<dbReference type="Proteomes" id="UP000094444">
    <property type="component" value="Unassembled WGS sequence"/>
</dbReference>
<comment type="caution">
    <text evidence="2">The sequence shown here is derived from an EMBL/GenBank/DDBJ whole genome shotgun (WGS) entry which is preliminary data.</text>
</comment>
<evidence type="ECO:0000256" key="1">
    <source>
        <dbReference type="SAM" id="MobiDB-lite"/>
    </source>
</evidence>
<accession>A0A2P5I0C1</accession>
<reference evidence="2" key="1">
    <citation type="submission" date="2017-09" db="EMBL/GenBank/DDBJ databases">
        <title>Polyketide synthases of a Diaporthe helianthi virulent isolate.</title>
        <authorList>
            <person name="Baroncelli R."/>
        </authorList>
    </citation>
    <scope>NUCLEOTIDE SEQUENCE [LARGE SCALE GENOMIC DNA]</scope>
    <source>
        <strain evidence="2">7/96</strain>
    </source>
</reference>
<gene>
    <name evidence="2" type="ORF">DHEL01_v205661</name>
</gene>
<keyword evidence="3" id="KW-1185">Reference proteome</keyword>
<organism evidence="2 3">
    <name type="scientific">Diaporthe helianthi</name>
    <dbReference type="NCBI Taxonomy" id="158607"/>
    <lineage>
        <taxon>Eukaryota</taxon>
        <taxon>Fungi</taxon>
        <taxon>Dikarya</taxon>
        <taxon>Ascomycota</taxon>
        <taxon>Pezizomycotina</taxon>
        <taxon>Sordariomycetes</taxon>
        <taxon>Sordariomycetidae</taxon>
        <taxon>Diaporthales</taxon>
        <taxon>Diaporthaceae</taxon>
        <taxon>Diaporthe</taxon>
    </lineage>
</organism>